<dbReference type="GO" id="GO:0005496">
    <property type="term" value="F:steroid binding"/>
    <property type="evidence" value="ECO:0007669"/>
    <property type="project" value="TreeGrafter"/>
</dbReference>
<feature type="signal peptide" evidence="5">
    <location>
        <begin position="1"/>
        <end position="22"/>
    </location>
</feature>
<reference evidence="6 7" key="1">
    <citation type="submission" date="2013-11" db="EMBL/GenBank/DDBJ databases">
        <title>The Damaraland mole rat (Fukomys damarensis) genome and evolution of African mole rats.</title>
        <authorList>
            <person name="Gladyshev V.N."/>
            <person name="Fang X."/>
        </authorList>
    </citation>
    <scope>NUCLEOTIDE SEQUENCE [LARGE SCALE GENOMIC DNA]</scope>
    <source>
        <tissue evidence="6">Liver</tissue>
    </source>
</reference>
<evidence type="ECO:0000313" key="6">
    <source>
        <dbReference type="EMBL" id="KFO32364.1"/>
    </source>
</evidence>
<dbReference type="Proteomes" id="UP000028990">
    <property type="component" value="Unassembled WGS sequence"/>
</dbReference>
<dbReference type="InterPro" id="IPR053723">
    <property type="entry name" value="Secretoglobin_Domain_sf"/>
</dbReference>
<dbReference type="Pfam" id="PF01099">
    <property type="entry name" value="Uteroglobin"/>
    <property type="match status" value="1"/>
</dbReference>
<dbReference type="GO" id="GO:0005576">
    <property type="term" value="C:extracellular region"/>
    <property type="evidence" value="ECO:0007669"/>
    <property type="project" value="UniProtKB-SubCell"/>
</dbReference>
<dbReference type="PANTHER" id="PTHR21226:SF8">
    <property type="entry name" value="ABPA10-RELATED"/>
    <property type="match status" value="1"/>
</dbReference>
<dbReference type="PROSITE" id="PS51311">
    <property type="entry name" value="SCGB"/>
    <property type="match status" value="1"/>
</dbReference>
<dbReference type="InterPro" id="IPR006178">
    <property type="entry name" value="CH1-like"/>
</dbReference>
<keyword evidence="4 5" id="KW-0732">Signal</keyword>
<dbReference type="InterPro" id="IPR016126">
    <property type="entry name" value="Secretoglobin"/>
</dbReference>
<evidence type="ECO:0000313" key="7">
    <source>
        <dbReference type="Proteomes" id="UP000028990"/>
    </source>
</evidence>
<comment type="similarity">
    <text evidence="2">Belongs to the secretoglobin family.</text>
</comment>
<proteinExistence type="inferred from homology"/>
<comment type="subcellular location">
    <subcellularLocation>
        <location evidence="1">Secreted</location>
    </subcellularLocation>
</comment>
<evidence type="ECO:0000256" key="5">
    <source>
        <dbReference type="SAM" id="SignalP"/>
    </source>
</evidence>
<protein>
    <submittedName>
        <fullName evidence="6">Major allergen I polypeptide chain 1</fullName>
    </submittedName>
</protein>
<dbReference type="SMART" id="SM00096">
    <property type="entry name" value="UTG"/>
    <property type="match status" value="1"/>
</dbReference>
<dbReference type="PANTHER" id="PTHR21226">
    <property type="entry name" value="ABPA10-RELATED"/>
    <property type="match status" value="1"/>
</dbReference>
<dbReference type="PRINTS" id="PR00827">
    <property type="entry name" value="FELALLERGEN"/>
</dbReference>
<dbReference type="InterPro" id="IPR035960">
    <property type="entry name" value="Secretoglobin_sf"/>
</dbReference>
<evidence type="ECO:0000256" key="2">
    <source>
        <dbReference type="ARBA" id="ARBA00008650"/>
    </source>
</evidence>
<dbReference type="SUPFAM" id="SSF48201">
    <property type="entry name" value="Uteroglobin-like"/>
    <property type="match status" value="1"/>
</dbReference>
<name>A0A091DJR1_FUKDA</name>
<dbReference type="Gene3D" id="1.20.920.50">
    <property type="match status" value="1"/>
</dbReference>
<dbReference type="eggNOG" id="ENOG502RTYP">
    <property type="taxonomic scope" value="Eukaryota"/>
</dbReference>
<evidence type="ECO:0000256" key="1">
    <source>
        <dbReference type="ARBA" id="ARBA00004613"/>
    </source>
</evidence>
<evidence type="ECO:0000256" key="4">
    <source>
        <dbReference type="ARBA" id="ARBA00022729"/>
    </source>
</evidence>
<accession>A0A091DJR1</accession>
<keyword evidence="7" id="KW-1185">Reference proteome</keyword>
<feature type="chain" id="PRO_5001873443" evidence="5">
    <location>
        <begin position="23"/>
        <end position="105"/>
    </location>
</feature>
<organism evidence="6 7">
    <name type="scientific">Fukomys damarensis</name>
    <name type="common">Damaraland mole rat</name>
    <name type="synonym">Cryptomys damarensis</name>
    <dbReference type="NCBI Taxonomy" id="885580"/>
    <lineage>
        <taxon>Eukaryota</taxon>
        <taxon>Metazoa</taxon>
        <taxon>Chordata</taxon>
        <taxon>Craniata</taxon>
        <taxon>Vertebrata</taxon>
        <taxon>Euteleostomi</taxon>
        <taxon>Mammalia</taxon>
        <taxon>Eutheria</taxon>
        <taxon>Euarchontoglires</taxon>
        <taxon>Glires</taxon>
        <taxon>Rodentia</taxon>
        <taxon>Hystricomorpha</taxon>
        <taxon>Bathyergidae</taxon>
        <taxon>Fukomys</taxon>
    </lineage>
</organism>
<evidence type="ECO:0000256" key="3">
    <source>
        <dbReference type="ARBA" id="ARBA00022525"/>
    </source>
</evidence>
<dbReference type="EMBL" id="KN122176">
    <property type="protein sequence ID" value="KFO32364.1"/>
    <property type="molecule type" value="Genomic_DNA"/>
</dbReference>
<sequence>MKPATALMLLGAALLLISGGNGEICSAVKEDVDLFLYGTTDEYVNYVGKFNSNPLVLDNARFLKQCVDANLTAVDKANASSGLVSLPVCAFMSVPVWRSAPPRVW</sequence>
<keyword evidence="3" id="KW-0964">Secreted</keyword>
<gene>
    <name evidence="6" type="ORF">H920_06209</name>
</gene>
<dbReference type="OrthoDB" id="9450650at2759"/>
<dbReference type="AlphaFoldDB" id="A0A091DJR1"/>